<dbReference type="STRING" id="100226.gene:17765517"/>
<dbReference type="InterPro" id="IPR004211">
    <property type="entry name" value="Endonuclease_7"/>
</dbReference>
<dbReference type="InParanoid" id="Q99PZ8"/>
<evidence type="ECO:0000313" key="3">
    <source>
        <dbReference type="EMBL" id="CAC36868.1"/>
    </source>
</evidence>
<dbReference type="EMBL" id="AL589148">
    <property type="protein sequence ID" value="CAC36868.1"/>
    <property type="molecule type" value="Genomic_DNA"/>
</dbReference>
<proteinExistence type="predicted"/>
<dbReference type="KEGG" id="sco:SCP1.343"/>
<evidence type="ECO:0000256" key="1">
    <source>
        <dbReference type="SAM" id="MobiDB-lite"/>
    </source>
</evidence>
<dbReference type="AlphaFoldDB" id="Q99PZ8"/>
<reference evidence="4" key="3">
    <citation type="journal article" date="2002" name="Nature">
        <title>Complete genome sequence of the model actinomycete Streptomyces coelicolor A3(2).</title>
        <authorList>
            <person name="Bentley S.D."/>
            <person name="Chater K.F."/>
            <person name="Cerdeno-Tarraga A.M."/>
            <person name="Challis G.L."/>
            <person name="Thomson N.R."/>
            <person name="James K.D."/>
            <person name="Harris D.E."/>
            <person name="Quail M.A."/>
            <person name="Kieser H."/>
            <person name="Harper D."/>
            <person name="Bateman A."/>
            <person name="Brown S."/>
            <person name="Chandra G."/>
            <person name="Chen C.W."/>
            <person name="Collins M."/>
            <person name="Cronin A."/>
            <person name="Fraser A."/>
            <person name="Goble A."/>
            <person name="Hidalgo J."/>
            <person name="Hornsby T."/>
            <person name="Howarth S."/>
            <person name="Huang C.H."/>
            <person name="Kieser T."/>
            <person name="Larke L."/>
            <person name="Murphy L."/>
            <person name="Oliver K."/>
            <person name="O'Neil S."/>
            <person name="Rabbinowitsch E."/>
            <person name="Rajandream M.A."/>
            <person name="Rutherford K."/>
            <person name="Rutter S."/>
            <person name="Seeger K."/>
            <person name="Saunders D."/>
            <person name="Sharp S."/>
            <person name="Squares R."/>
            <person name="Squares S."/>
            <person name="Taylor K."/>
            <person name="Warren T."/>
            <person name="Wietzorrek A."/>
            <person name="Woodward J."/>
            <person name="Barrell B.G."/>
            <person name="Parkhill J."/>
            <person name="Hopwood D.A."/>
        </authorList>
    </citation>
    <scope>NUCLEOTIDE SEQUENCE [LARGE SCALE GENOMIC DNA]</scope>
    <source>
        <strain evidence="4">ATCC BAA-471 / A3(2) / M145</strain>
        <plasmid evidence="4">SCP1</plasmid>
    </source>
</reference>
<dbReference type="SUPFAM" id="SSF54060">
    <property type="entry name" value="His-Me finger endonucleases"/>
    <property type="match status" value="1"/>
</dbReference>
<dbReference type="Pfam" id="PF02945">
    <property type="entry name" value="Endonuclease_7"/>
    <property type="match status" value="1"/>
</dbReference>
<evidence type="ECO:0000313" key="2">
    <source>
        <dbReference type="EMBL" id="CAC36533.1"/>
    </source>
</evidence>
<evidence type="ECO:0008006" key="5">
    <source>
        <dbReference type="Google" id="ProtNLM"/>
    </source>
</evidence>
<protein>
    <recommendedName>
        <fullName evidence="5">Recombination endonuclease VII</fullName>
    </recommendedName>
</protein>
<dbReference type="Gene3D" id="3.40.1800.10">
    <property type="entry name" value="His-Me finger endonucleases"/>
    <property type="match status" value="1"/>
</dbReference>
<geneLocation type="plasmid" evidence="4">
    <name>SCP1</name>
</geneLocation>
<organism evidence="3 4">
    <name type="scientific">Streptomyces coelicolor (strain ATCC BAA-471 / A3(2) / M145)</name>
    <dbReference type="NCBI Taxonomy" id="100226"/>
    <lineage>
        <taxon>Bacteria</taxon>
        <taxon>Bacillati</taxon>
        <taxon>Actinomycetota</taxon>
        <taxon>Actinomycetes</taxon>
        <taxon>Kitasatosporales</taxon>
        <taxon>Streptomycetaceae</taxon>
        <taxon>Streptomyces</taxon>
        <taxon>Streptomyces albidoflavus group</taxon>
    </lineage>
</organism>
<dbReference type="OrthoDB" id="581550at2"/>
<dbReference type="InterPro" id="IPR038563">
    <property type="entry name" value="Endonuclease_7_sf"/>
</dbReference>
<dbReference type="InterPro" id="IPR044925">
    <property type="entry name" value="His-Me_finger_sf"/>
</dbReference>
<dbReference type="HOGENOM" id="CLU_1123996_0_0_11"/>
<evidence type="ECO:0000313" key="4">
    <source>
        <dbReference type="Proteomes" id="UP000001973"/>
    </source>
</evidence>
<dbReference type="EMBL" id="AL589148">
    <property type="protein sequence ID" value="CAC36533.1"/>
    <property type="molecule type" value="Genomic_DNA"/>
</dbReference>
<reference evidence="3" key="4">
    <citation type="journal article" date="2008" name="Proc. Natl. Acad. Sci. U.S.A.">
        <title>2-Alkyl-4-hydroxymethylfuran-3-carboxylic acids, antibiotic production inducers discovered by Streptomyces coelicolor genome mining.</title>
        <authorList>
            <person name="Corre C."/>
            <person name="Song L."/>
            <person name="O'Rourke S."/>
            <person name="Chater K.F."/>
            <person name="Challis G.L."/>
        </authorList>
    </citation>
    <scope>NUCLEOTIDE SEQUENCE</scope>
    <source>
        <strain evidence="3">A3</strain>
        <plasmid evidence="4">SCP1</plasmid>
    </source>
</reference>
<name>Q99PZ8_STRCO</name>
<feature type="region of interest" description="Disordered" evidence="1">
    <location>
        <begin position="1"/>
        <end position="20"/>
    </location>
</feature>
<accession>Q99PZ8</accession>
<gene>
    <name evidence="2" type="ordered locus">SCP1.11c</name>
    <name evidence="3" type="ordered locus">SCP1.343</name>
</gene>
<keyword evidence="4" id="KW-1185">Reference proteome</keyword>
<reference evidence="3" key="2">
    <citation type="submission" date="2001-02" db="EMBL/GenBank/DDBJ databases">
        <authorList>
            <person name="Bentley S.D."/>
            <person name="Parkhill J."/>
            <person name="Barrell B.G."/>
            <person name="Rajandream M.A."/>
        </authorList>
    </citation>
    <scope>NUCLEOTIDE SEQUENCE</scope>
    <source>
        <strain evidence="3">A3</strain>
        <plasmid evidence="4">SCP1</plasmid>
    </source>
</reference>
<reference evidence="3" key="1">
    <citation type="journal article" date="1998" name="J. Bacteriol.">
        <title>Cloning and physical mapping of the EcoRI fragments of the giant linear plasmid SCP1.</title>
        <authorList>
            <person name="Redenbach M."/>
            <person name="Ikeda K."/>
            <person name="Yamasaki M."/>
            <person name="Kinashi H."/>
        </authorList>
    </citation>
    <scope>NUCLEOTIDE SEQUENCE</scope>
    <source>
        <strain evidence="3">A3</strain>
        <plasmid evidence="4">SCP1</plasmid>
    </source>
</reference>
<reference evidence="3" key="6">
    <citation type="submission" date="2015-02" db="EMBL/GenBank/DDBJ databases">
        <title>.</title>
        <authorList>
            <person name="Brown S.P."/>
            <person name="Murphy L.D."/>
            <person name="Harris D."/>
        </authorList>
    </citation>
    <scope>NUCLEOTIDE SEQUENCE</scope>
    <source>
        <strain evidence="3">A3</strain>
        <plasmid evidence="4">SCP1</plasmid>
    </source>
</reference>
<dbReference type="KEGG" id="sco:SCP1.11c"/>
<dbReference type="Proteomes" id="UP000001973">
    <property type="component" value="Plasmid SCP1"/>
</dbReference>
<sequence>MIPSGFSLKGGVSPIRQHDRRERHAALEVAMRKPHDPHEQTLPAHLVAIVDAAIRRRAGKEPCAPDDLGIRDQRYARRPLDGSAGYHLWSPTHGLGFCNRHARRRGFLPYWRDEELGPPMAAVHVPPEQRCGGWVAPRYLPRPWIGPLPERWPEERIPIWYAWWRLHDIQDGTCATCSAPAYAIDHDHHTGLVRGLLCVSCNKREGTCRRRAQEGTHPGRPCFQPYWDDPPAAPLRWMHGKSSLSAA</sequence>
<reference evidence="3" key="5">
    <citation type="journal article" date="2009" name="Mol. Microbiol.">
        <title>Extracellular signalling, translational control, two repressors and an activator all contribute to the regulation of methylenomycin production in Streptomyces coelicolor.</title>
        <authorList>
            <person name="O'Rourke S."/>
            <person name="Wietzorrek A."/>
            <person name="Fowler K."/>
            <person name="Corre C."/>
            <person name="Challis G.L."/>
            <person name="Chater K.F."/>
        </authorList>
    </citation>
    <scope>NUCLEOTIDE SEQUENCE</scope>
    <source>
        <strain evidence="3">A3</strain>
        <plasmid evidence="4">SCP1</plasmid>
    </source>
</reference>